<evidence type="ECO:0000313" key="1">
    <source>
        <dbReference type="EMBL" id="MDQ0910143.1"/>
    </source>
</evidence>
<comment type="caution">
    <text evidence="1">The sequence shown here is derived from an EMBL/GenBank/DDBJ whole genome shotgun (WGS) entry which is preliminary data.</text>
</comment>
<evidence type="ECO:0008006" key="3">
    <source>
        <dbReference type="Google" id="ProtNLM"/>
    </source>
</evidence>
<name>A0AAW8FKU8_9ACTN</name>
<protein>
    <recommendedName>
        <fullName evidence="3">CdiI immunity protein domain-containing protein</fullName>
    </recommendedName>
</protein>
<evidence type="ECO:0000313" key="2">
    <source>
        <dbReference type="Proteomes" id="UP001234216"/>
    </source>
</evidence>
<accession>A0AAW8FKU8</accession>
<dbReference type="EMBL" id="JAUSZV010000005">
    <property type="protein sequence ID" value="MDQ0910143.1"/>
    <property type="molecule type" value="Genomic_DNA"/>
</dbReference>
<gene>
    <name evidence="1" type="ORF">QFZ22_006128</name>
</gene>
<dbReference type="AlphaFoldDB" id="A0AAW8FKU8"/>
<organism evidence="1 2">
    <name type="scientific">Streptomyces canus</name>
    <dbReference type="NCBI Taxonomy" id="58343"/>
    <lineage>
        <taxon>Bacteria</taxon>
        <taxon>Bacillati</taxon>
        <taxon>Actinomycetota</taxon>
        <taxon>Actinomycetes</taxon>
        <taxon>Kitasatosporales</taxon>
        <taxon>Streptomycetaceae</taxon>
        <taxon>Streptomyces</taxon>
        <taxon>Streptomyces aurantiacus group</taxon>
    </lineage>
</organism>
<dbReference type="RefSeq" id="WP_306980528.1">
    <property type="nucleotide sequence ID" value="NZ_JAUSZV010000005.1"/>
</dbReference>
<reference evidence="1" key="1">
    <citation type="submission" date="2023-07" db="EMBL/GenBank/DDBJ databases">
        <title>Comparative genomics of wheat-associated soil bacteria to identify genetic determinants of phenazine resistance.</title>
        <authorList>
            <person name="Mouncey N."/>
        </authorList>
    </citation>
    <scope>NUCLEOTIDE SEQUENCE</scope>
    <source>
        <strain evidence="1">V4I22</strain>
    </source>
</reference>
<sequence length="209" mass="22525">MVRSIDESDFGVTWLMSMFHADWTHHGPTAAEAVGYHLWDDLDPANVDAVRRDAALLLRLPSATIEVLWSAGTETGPSFFSGGRTDVTSGTRWMETLTGLCDTWLSRHAGAGVVAAVPAEWDGVELADTVLTEISAADFLPDEVGRALTECVRRCTPDLAFRLLLRAMQQIGTASGAALSPEHYARLAAVGSALRYGEFVVAEVQHLVA</sequence>
<proteinExistence type="predicted"/>
<dbReference type="Proteomes" id="UP001234216">
    <property type="component" value="Unassembled WGS sequence"/>
</dbReference>